<feature type="domain" description="PAS" evidence="5">
    <location>
        <begin position="155"/>
        <end position="224"/>
    </location>
</feature>
<dbReference type="InterPro" id="IPR011006">
    <property type="entry name" value="CheY-like_superfamily"/>
</dbReference>
<dbReference type="RefSeq" id="WP_379771379.1">
    <property type="nucleotide sequence ID" value="NZ_JBHSXI010000029.1"/>
</dbReference>
<dbReference type="SMART" id="SM00086">
    <property type="entry name" value="PAC"/>
    <property type="match status" value="1"/>
</dbReference>
<reference evidence="6 7" key="1">
    <citation type="journal article" date="2019" name="Int. J. Syst. Evol. Microbiol.">
        <title>The Global Catalogue of Microorganisms (GCM) 10K type strain sequencing project: providing services to taxonomists for standard genome sequencing and annotation.</title>
        <authorList>
            <consortium name="The Broad Institute Genomics Platform"/>
            <consortium name="The Broad Institute Genome Sequencing Center for Infectious Disease"/>
            <person name="Wu L."/>
            <person name="Ma J."/>
        </authorList>
    </citation>
    <scope>NUCLEOTIDE SEQUENCE [LARGE SCALE GENOMIC DNA]</scope>
    <source>
        <strain evidence="6 7">Y73</strain>
    </source>
</reference>
<dbReference type="CDD" id="cd00156">
    <property type="entry name" value="REC"/>
    <property type="match status" value="1"/>
</dbReference>
<dbReference type="CDD" id="cd00130">
    <property type="entry name" value="PAS"/>
    <property type="match status" value="1"/>
</dbReference>
<proteinExistence type="predicted"/>
<feature type="domain" description="Response regulatory" evidence="4">
    <location>
        <begin position="24"/>
        <end position="140"/>
    </location>
</feature>
<dbReference type="Pfam" id="PF00989">
    <property type="entry name" value="PAS"/>
    <property type="match status" value="1"/>
</dbReference>
<dbReference type="PANTHER" id="PTHR44591:SF25">
    <property type="entry name" value="CHEMOTAXIS TWO-COMPONENT RESPONSE REGULATOR"/>
    <property type="match status" value="1"/>
</dbReference>
<evidence type="ECO:0000313" key="6">
    <source>
        <dbReference type="EMBL" id="MFC6890948.1"/>
    </source>
</evidence>
<comment type="caution">
    <text evidence="6">The sequence shown here is derived from an EMBL/GenBank/DDBJ whole genome shotgun (WGS) entry which is preliminary data.</text>
</comment>
<evidence type="ECO:0000313" key="7">
    <source>
        <dbReference type="Proteomes" id="UP001596333"/>
    </source>
</evidence>
<dbReference type="Pfam" id="PF00072">
    <property type="entry name" value="Response_reg"/>
    <property type="match status" value="1"/>
</dbReference>
<keyword evidence="1 2" id="KW-0597">Phosphoprotein</keyword>
<dbReference type="SMART" id="SM00448">
    <property type="entry name" value="REC"/>
    <property type="match status" value="1"/>
</dbReference>
<name>A0ABD5UP06_9EURY</name>
<dbReference type="InterPro" id="IPR050595">
    <property type="entry name" value="Bact_response_regulator"/>
</dbReference>
<evidence type="ECO:0000256" key="2">
    <source>
        <dbReference type="PROSITE-ProRule" id="PRU00169"/>
    </source>
</evidence>
<gene>
    <name evidence="6" type="ORF">ACFQEY_18335</name>
</gene>
<organism evidence="6 7">
    <name type="scientific">Halorubrum trueperi</name>
    <dbReference type="NCBI Taxonomy" id="2004704"/>
    <lineage>
        <taxon>Archaea</taxon>
        <taxon>Methanobacteriati</taxon>
        <taxon>Methanobacteriota</taxon>
        <taxon>Stenosarchaea group</taxon>
        <taxon>Halobacteria</taxon>
        <taxon>Halobacteriales</taxon>
        <taxon>Haloferacaceae</taxon>
        <taxon>Halorubrum</taxon>
    </lineage>
</organism>
<feature type="region of interest" description="Disordered" evidence="3">
    <location>
        <begin position="1"/>
        <end position="21"/>
    </location>
</feature>
<dbReference type="Proteomes" id="UP001596333">
    <property type="component" value="Unassembled WGS sequence"/>
</dbReference>
<dbReference type="AlphaFoldDB" id="A0ABD5UP06"/>
<dbReference type="InterPro" id="IPR013656">
    <property type="entry name" value="PAS_4"/>
</dbReference>
<evidence type="ECO:0000256" key="3">
    <source>
        <dbReference type="SAM" id="MobiDB-lite"/>
    </source>
</evidence>
<dbReference type="SMART" id="SM00091">
    <property type="entry name" value="PAS"/>
    <property type="match status" value="2"/>
</dbReference>
<dbReference type="EMBL" id="JBHSXI010000029">
    <property type="protein sequence ID" value="MFC6890948.1"/>
    <property type="molecule type" value="Genomic_DNA"/>
</dbReference>
<keyword evidence="7" id="KW-1185">Reference proteome</keyword>
<protein>
    <submittedName>
        <fullName evidence="6">PAS domain S-box protein</fullName>
    </submittedName>
</protein>
<evidence type="ECO:0000256" key="1">
    <source>
        <dbReference type="ARBA" id="ARBA00022553"/>
    </source>
</evidence>
<dbReference type="InterPro" id="IPR013767">
    <property type="entry name" value="PAS_fold"/>
</dbReference>
<dbReference type="Gene3D" id="3.40.50.2300">
    <property type="match status" value="1"/>
</dbReference>
<dbReference type="PROSITE" id="PS50110">
    <property type="entry name" value="RESPONSE_REGULATORY"/>
    <property type="match status" value="1"/>
</dbReference>
<dbReference type="InterPro" id="IPR001789">
    <property type="entry name" value="Sig_transdc_resp-reg_receiver"/>
</dbReference>
<dbReference type="InterPro" id="IPR001610">
    <property type="entry name" value="PAC"/>
</dbReference>
<dbReference type="Gene3D" id="3.30.450.20">
    <property type="entry name" value="PAS domain"/>
    <property type="match status" value="2"/>
</dbReference>
<dbReference type="SUPFAM" id="SSF52172">
    <property type="entry name" value="CheY-like"/>
    <property type="match status" value="1"/>
</dbReference>
<sequence>MTGSPHRLTGSLHRSRDGRESPVRVLHVDDDPSFLDLVATYLERLDDAFDVRSETDVDAALGALETEPIDCVVSDYEMPGTNGLEFLDRVRESGSEVPFVLFTGKGSEEIASEAISAGVTDYIQKQPGTDQYTVLANRIRNAVDQHRSRAALAASQERLSLFIEQSPLGTIEYDDTFRIVRVNPAAEEILGYSASELVDGTWLPFVPEDMHRHVAELERHLMSDKGGYRSVNANVRRDGQRIRCAWHNQVVTDGDDEVIRVFSQFEDITEEEERKREIERTNAVLSTVLDTLPVGMLVEDADRRVIRANERLYDIFCLPGDPEDARGLDCKRFAAEMSDLFADPDGFVDRIEAILAERSPVEDEPLDLADGRTLLRTYRPIDLPDGRGHLWAYRDATTETADR</sequence>
<accession>A0ABD5UP06</accession>
<dbReference type="PANTHER" id="PTHR44591">
    <property type="entry name" value="STRESS RESPONSE REGULATOR PROTEIN 1"/>
    <property type="match status" value="1"/>
</dbReference>
<feature type="modified residue" description="4-aspartylphosphate" evidence="2">
    <location>
        <position position="75"/>
    </location>
</feature>
<dbReference type="InterPro" id="IPR000014">
    <property type="entry name" value="PAS"/>
</dbReference>
<dbReference type="Pfam" id="PF08448">
    <property type="entry name" value="PAS_4"/>
    <property type="match status" value="1"/>
</dbReference>
<evidence type="ECO:0000259" key="4">
    <source>
        <dbReference type="PROSITE" id="PS50110"/>
    </source>
</evidence>
<dbReference type="SUPFAM" id="SSF55785">
    <property type="entry name" value="PYP-like sensor domain (PAS domain)"/>
    <property type="match status" value="2"/>
</dbReference>
<dbReference type="PROSITE" id="PS50112">
    <property type="entry name" value="PAS"/>
    <property type="match status" value="1"/>
</dbReference>
<dbReference type="InterPro" id="IPR035965">
    <property type="entry name" value="PAS-like_dom_sf"/>
</dbReference>
<dbReference type="NCBIfam" id="TIGR00229">
    <property type="entry name" value="sensory_box"/>
    <property type="match status" value="1"/>
</dbReference>
<evidence type="ECO:0000259" key="5">
    <source>
        <dbReference type="PROSITE" id="PS50112"/>
    </source>
</evidence>